<evidence type="ECO:0000256" key="2">
    <source>
        <dbReference type="ARBA" id="ARBA00004922"/>
    </source>
</evidence>
<evidence type="ECO:0000313" key="15">
    <source>
        <dbReference type="EMBL" id="KAL0829916.1"/>
    </source>
</evidence>
<keyword evidence="4 12" id="KW-0328">Glycosyltransferase</keyword>
<feature type="domain" description="Fucosyltransferase N-terminal" evidence="14">
    <location>
        <begin position="76"/>
        <end position="187"/>
    </location>
</feature>
<dbReference type="InterPro" id="IPR031481">
    <property type="entry name" value="Glyco_tran_10_N"/>
</dbReference>
<evidence type="ECO:0000259" key="13">
    <source>
        <dbReference type="Pfam" id="PF00852"/>
    </source>
</evidence>
<evidence type="ECO:0000256" key="11">
    <source>
        <dbReference type="ARBA" id="ARBA00023180"/>
    </source>
</evidence>
<evidence type="ECO:0000256" key="7">
    <source>
        <dbReference type="ARBA" id="ARBA00022968"/>
    </source>
</evidence>
<dbReference type="EMBL" id="JBEDNZ010000014">
    <property type="protein sequence ID" value="KAL0829916.1"/>
    <property type="molecule type" value="Genomic_DNA"/>
</dbReference>
<evidence type="ECO:0000256" key="10">
    <source>
        <dbReference type="ARBA" id="ARBA00023136"/>
    </source>
</evidence>
<dbReference type="Pfam" id="PF00852">
    <property type="entry name" value="Glyco_transf_10"/>
    <property type="match status" value="1"/>
</dbReference>
<evidence type="ECO:0000259" key="14">
    <source>
        <dbReference type="Pfam" id="PF17039"/>
    </source>
</evidence>
<dbReference type="AlphaFoldDB" id="A0ABD0SX35"/>
<comment type="subcellular location">
    <subcellularLocation>
        <location evidence="1 12">Golgi apparatus</location>
        <location evidence="1 12">Golgi stack membrane</location>
        <topology evidence="1 12">Single-pass type II membrane protein</topology>
    </subcellularLocation>
</comment>
<dbReference type="GO" id="GO:0008417">
    <property type="term" value="F:fucosyltransferase activity"/>
    <property type="evidence" value="ECO:0007669"/>
    <property type="project" value="UniProtKB-ARBA"/>
</dbReference>
<evidence type="ECO:0000256" key="4">
    <source>
        <dbReference type="ARBA" id="ARBA00022676"/>
    </source>
</evidence>
<dbReference type="Pfam" id="PF17039">
    <property type="entry name" value="Glyco_tran_10_N"/>
    <property type="match status" value="1"/>
</dbReference>
<dbReference type="EC" id="2.4.1.-" evidence="12"/>
<evidence type="ECO:0000256" key="12">
    <source>
        <dbReference type="RuleBase" id="RU003832"/>
    </source>
</evidence>
<keyword evidence="9 12" id="KW-0333">Golgi apparatus</keyword>
<name>A0ABD0SX35_LOXSC</name>
<accession>A0ABD0SX35</accession>
<dbReference type="PANTHER" id="PTHR48438">
    <property type="entry name" value="ALPHA-(1,3)-FUCOSYLTRANSFERASE C-RELATED"/>
    <property type="match status" value="1"/>
</dbReference>
<dbReference type="InterPro" id="IPR038577">
    <property type="entry name" value="GT10-like_C_sf"/>
</dbReference>
<proteinExistence type="inferred from homology"/>
<keyword evidence="6 12" id="KW-0812">Transmembrane</keyword>
<evidence type="ECO:0000256" key="9">
    <source>
        <dbReference type="ARBA" id="ARBA00023034"/>
    </source>
</evidence>
<dbReference type="InterPro" id="IPR001503">
    <property type="entry name" value="Glyco_trans_10"/>
</dbReference>
<gene>
    <name evidence="15" type="ORF">ABMA28_003390</name>
</gene>
<sequence length="442" mass="52916">MSRLLKTVILGAYCALVFQFINTVLLTRHIEIIEIDYILDTKPSKMLQREIMKRKHVISIMKVEFEKLDRLPTDYKYILKWTDAFVHYRTPLNRNEQKVFLKYNCTFNNCYLTTDRRLLSDVRHFDAILFDVENNWDFHPHSRSPYQKFILVGTESAEHYPLCYKNWDNYYNLTWTYRLDSDIRWSYITILDKNGTRVGPKIDMKWIEPMDATPDTVKEIIKGKNKTAAWFVSHCKTKSKREDYVDQLQAALMKYGLEVDVYGWCSRLQCPKDRLSDCLDVLEREYFFYLAFENSFSEDYVTEKLLHAVHHHTVPIVFGGANYSRFLPPGSYIDAGQHKPEEVAAMMYKAIVNRDVYTDYFRWHNHYTYKQSPEDQDICDLCERLNDPLEFRAIKNLRKWWNKDYEKVCKIDKVVNDKSVRNRVVNYEKNVIKTRFNPTRNL</sequence>
<evidence type="ECO:0000313" key="16">
    <source>
        <dbReference type="Proteomes" id="UP001549921"/>
    </source>
</evidence>
<keyword evidence="5 12" id="KW-0808">Transferase</keyword>
<keyword evidence="11" id="KW-0325">Glycoprotein</keyword>
<dbReference type="Gene3D" id="3.40.50.11660">
    <property type="entry name" value="Glycosyl transferase family 10, C-terminal domain"/>
    <property type="match status" value="1"/>
</dbReference>
<feature type="domain" description="Fucosyltransferase C-terminal" evidence="13">
    <location>
        <begin position="222"/>
        <end position="400"/>
    </location>
</feature>
<evidence type="ECO:0000256" key="6">
    <source>
        <dbReference type="ARBA" id="ARBA00022692"/>
    </source>
</evidence>
<dbReference type="SUPFAM" id="SSF53756">
    <property type="entry name" value="UDP-Glycosyltransferase/glycogen phosphorylase"/>
    <property type="match status" value="1"/>
</dbReference>
<evidence type="ECO:0000256" key="1">
    <source>
        <dbReference type="ARBA" id="ARBA00004447"/>
    </source>
</evidence>
<dbReference type="InterPro" id="IPR055270">
    <property type="entry name" value="Glyco_tran_10_C"/>
</dbReference>
<dbReference type="GO" id="GO:0032580">
    <property type="term" value="C:Golgi cisterna membrane"/>
    <property type="evidence" value="ECO:0007669"/>
    <property type="project" value="UniProtKB-SubCell"/>
</dbReference>
<protein>
    <recommendedName>
        <fullName evidence="12">Fucosyltransferase</fullName>
        <ecNumber evidence="12">2.4.1.-</ecNumber>
    </recommendedName>
</protein>
<comment type="pathway">
    <text evidence="2">Protein modification; protein glycosylation.</text>
</comment>
<comment type="similarity">
    <text evidence="3 12">Belongs to the glycosyltransferase 10 family.</text>
</comment>
<evidence type="ECO:0000256" key="5">
    <source>
        <dbReference type="ARBA" id="ARBA00022679"/>
    </source>
</evidence>
<comment type="caution">
    <text evidence="15">The sequence shown here is derived from an EMBL/GenBank/DDBJ whole genome shotgun (WGS) entry which is preliminary data.</text>
</comment>
<keyword evidence="8" id="KW-1133">Transmembrane helix</keyword>
<organism evidence="15 16">
    <name type="scientific">Loxostege sticticalis</name>
    <name type="common">Beet webworm moth</name>
    <dbReference type="NCBI Taxonomy" id="481309"/>
    <lineage>
        <taxon>Eukaryota</taxon>
        <taxon>Metazoa</taxon>
        <taxon>Ecdysozoa</taxon>
        <taxon>Arthropoda</taxon>
        <taxon>Hexapoda</taxon>
        <taxon>Insecta</taxon>
        <taxon>Pterygota</taxon>
        <taxon>Neoptera</taxon>
        <taxon>Endopterygota</taxon>
        <taxon>Lepidoptera</taxon>
        <taxon>Glossata</taxon>
        <taxon>Ditrysia</taxon>
        <taxon>Pyraloidea</taxon>
        <taxon>Crambidae</taxon>
        <taxon>Pyraustinae</taxon>
        <taxon>Loxostege</taxon>
    </lineage>
</organism>
<keyword evidence="7" id="KW-0735">Signal-anchor</keyword>
<evidence type="ECO:0000256" key="8">
    <source>
        <dbReference type="ARBA" id="ARBA00022989"/>
    </source>
</evidence>
<dbReference type="Proteomes" id="UP001549921">
    <property type="component" value="Unassembled WGS sequence"/>
</dbReference>
<evidence type="ECO:0000256" key="3">
    <source>
        <dbReference type="ARBA" id="ARBA00008919"/>
    </source>
</evidence>
<reference evidence="15 16" key="1">
    <citation type="submission" date="2024-06" db="EMBL/GenBank/DDBJ databases">
        <title>A chromosome-level genome assembly of beet webworm, Loxostege sticticalis.</title>
        <authorList>
            <person name="Zhang Y."/>
        </authorList>
    </citation>
    <scope>NUCLEOTIDE SEQUENCE [LARGE SCALE GENOMIC DNA]</scope>
    <source>
        <strain evidence="15">AQ028</strain>
        <tissue evidence="15">Male pupae</tissue>
    </source>
</reference>
<dbReference type="PANTHER" id="PTHR48438:SF1">
    <property type="entry name" value="ALPHA-(1,3)-FUCOSYLTRANSFERASE C-RELATED"/>
    <property type="match status" value="1"/>
</dbReference>
<keyword evidence="10" id="KW-0472">Membrane</keyword>